<evidence type="ECO:0000313" key="9">
    <source>
        <dbReference type="Proteomes" id="UP000198341"/>
    </source>
</evidence>
<sequence length="271" mass="29170">MRHFCDTALEILSREKRTQKYFHRIKMISLADEGFLRSASMILASEIGDKTFFIAAILAMNHSRLTVWSGSVFALALMTGLSAMMGAIAPNLLNKTTTHYVATGLFFLFGLRSVYDQTVGYDANAESELEEVEKELKEHTSSSSSRTRGRGGRGGKTGPATRTRTKAKKQSPGSKINDILAVFFSPIFLQAFLMTFLAEWGDRSQIATIALAADYDPIGVTLGGICGHGLCTSAAVLGGKRMAGAISERMVGLCGGILFLAFGVHALVVGE</sequence>
<dbReference type="GO" id="GO:0032472">
    <property type="term" value="P:Golgi calcium ion transport"/>
    <property type="evidence" value="ECO:0007669"/>
    <property type="project" value="TreeGrafter"/>
</dbReference>
<comment type="subcellular location">
    <subcellularLocation>
        <location evidence="1 6">Membrane</location>
        <topology evidence="1 6">Multi-pass membrane protein</topology>
    </subcellularLocation>
</comment>
<dbReference type="GO" id="GO:0005794">
    <property type="term" value="C:Golgi apparatus"/>
    <property type="evidence" value="ECO:0007669"/>
    <property type="project" value="TreeGrafter"/>
</dbReference>
<dbReference type="GeneID" id="19016883"/>
<evidence type="ECO:0000313" key="8">
    <source>
        <dbReference type="EMBL" id="CCO15879.1"/>
    </source>
</evidence>
<dbReference type="GO" id="GO:0015085">
    <property type="term" value="F:calcium ion transmembrane transporter activity"/>
    <property type="evidence" value="ECO:0007669"/>
    <property type="project" value="TreeGrafter"/>
</dbReference>
<feature type="transmembrane region" description="Helical" evidence="6">
    <location>
        <begin position="72"/>
        <end position="93"/>
    </location>
</feature>
<proteinExistence type="inferred from homology"/>
<dbReference type="Proteomes" id="UP000198341">
    <property type="component" value="Chromosome 3"/>
</dbReference>
<evidence type="ECO:0000256" key="6">
    <source>
        <dbReference type="RuleBase" id="RU365102"/>
    </source>
</evidence>
<dbReference type="PANTHER" id="PTHR12608:SF1">
    <property type="entry name" value="TRANSMEMBRANE PROTEIN 165"/>
    <property type="match status" value="1"/>
</dbReference>
<protein>
    <recommendedName>
        <fullName evidence="6">GDT1 family protein</fullName>
    </recommendedName>
</protein>
<dbReference type="EMBL" id="FO082276">
    <property type="protein sequence ID" value="CCO15879.1"/>
    <property type="molecule type" value="Genomic_DNA"/>
</dbReference>
<dbReference type="PANTHER" id="PTHR12608">
    <property type="entry name" value="TRANSMEMBRANE PROTEIN HTP-1 RELATED"/>
    <property type="match status" value="1"/>
</dbReference>
<dbReference type="eggNOG" id="KOG2881">
    <property type="taxonomic scope" value="Eukaryota"/>
</dbReference>
<accession>K8ED21</accession>
<dbReference type="Pfam" id="PF01169">
    <property type="entry name" value="GDT1"/>
    <property type="match status" value="2"/>
</dbReference>
<keyword evidence="5 6" id="KW-0472">Membrane</keyword>
<feature type="transmembrane region" description="Helical" evidence="6">
    <location>
        <begin position="179"/>
        <end position="198"/>
    </location>
</feature>
<dbReference type="PROSITE" id="PS01214">
    <property type="entry name" value="UPF0016"/>
    <property type="match status" value="1"/>
</dbReference>
<dbReference type="InterPro" id="IPR049555">
    <property type="entry name" value="GDT1-like_CS"/>
</dbReference>
<evidence type="ECO:0000256" key="5">
    <source>
        <dbReference type="ARBA" id="ARBA00023136"/>
    </source>
</evidence>
<feature type="region of interest" description="Disordered" evidence="7">
    <location>
        <begin position="130"/>
        <end position="172"/>
    </location>
</feature>
<evidence type="ECO:0000256" key="1">
    <source>
        <dbReference type="ARBA" id="ARBA00004141"/>
    </source>
</evidence>
<name>K8ED21_9CHLO</name>
<keyword evidence="9" id="KW-1185">Reference proteome</keyword>
<organism evidence="8 9">
    <name type="scientific">Bathycoccus prasinos</name>
    <dbReference type="NCBI Taxonomy" id="41875"/>
    <lineage>
        <taxon>Eukaryota</taxon>
        <taxon>Viridiplantae</taxon>
        <taxon>Chlorophyta</taxon>
        <taxon>Mamiellophyceae</taxon>
        <taxon>Mamiellales</taxon>
        <taxon>Bathycoccaceae</taxon>
        <taxon>Bathycoccus</taxon>
    </lineage>
</organism>
<dbReference type="RefSeq" id="XP_007514442.1">
    <property type="nucleotide sequence ID" value="XM_007514380.1"/>
</dbReference>
<dbReference type="AlphaFoldDB" id="K8ED21"/>
<evidence type="ECO:0000256" key="4">
    <source>
        <dbReference type="ARBA" id="ARBA00022989"/>
    </source>
</evidence>
<evidence type="ECO:0000256" key="3">
    <source>
        <dbReference type="ARBA" id="ARBA00022692"/>
    </source>
</evidence>
<keyword evidence="3 6" id="KW-0812">Transmembrane</keyword>
<dbReference type="KEGG" id="bpg:Bathy03g03460"/>
<gene>
    <name evidence="8" type="ORF">Bathy03g03460</name>
</gene>
<comment type="similarity">
    <text evidence="2 6">Belongs to the GDT1 family.</text>
</comment>
<keyword evidence="4 6" id="KW-1133">Transmembrane helix</keyword>
<feature type="transmembrane region" description="Helical" evidence="6">
    <location>
        <begin position="250"/>
        <end position="268"/>
    </location>
</feature>
<dbReference type="OrthoDB" id="442680at2759"/>
<dbReference type="GO" id="GO:0005384">
    <property type="term" value="F:manganese ion transmembrane transporter activity"/>
    <property type="evidence" value="ECO:0007669"/>
    <property type="project" value="TreeGrafter"/>
</dbReference>
<dbReference type="GO" id="GO:0032468">
    <property type="term" value="P:Golgi calcium ion homeostasis"/>
    <property type="evidence" value="ECO:0007669"/>
    <property type="project" value="TreeGrafter"/>
</dbReference>
<feature type="transmembrane region" description="Helical" evidence="6">
    <location>
        <begin position="218"/>
        <end position="238"/>
    </location>
</feature>
<dbReference type="GO" id="GO:0016020">
    <property type="term" value="C:membrane"/>
    <property type="evidence" value="ECO:0007669"/>
    <property type="project" value="UniProtKB-SubCell"/>
</dbReference>
<feature type="transmembrane region" description="Helical" evidence="6">
    <location>
        <begin position="99"/>
        <end position="115"/>
    </location>
</feature>
<evidence type="ECO:0000256" key="7">
    <source>
        <dbReference type="SAM" id="MobiDB-lite"/>
    </source>
</evidence>
<reference evidence="8 9" key="1">
    <citation type="submission" date="2011-10" db="EMBL/GenBank/DDBJ databases">
        <authorList>
            <person name="Genoscope - CEA"/>
        </authorList>
    </citation>
    <scope>NUCLEOTIDE SEQUENCE [LARGE SCALE GENOMIC DNA]</scope>
    <source>
        <strain evidence="8 9">RCC 1105</strain>
    </source>
</reference>
<evidence type="ECO:0000256" key="2">
    <source>
        <dbReference type="ARBA" id="ARBA00009190"/>
    </source>
</evidence>
<dbReference type="InterPro" id="IPR001727">
    <property type="entry name" value="GDT1-like"/>
</dbReference>